<reference evidence="13" key="1">
    <citation type="journal article" date="2017" name="Gigascience">
        <title>The genome draft of coconut (Cocos nucifera).</title>
        <authorList>
            <person name="Xiao Y."/>
            <person name="Xu P."/>
            <person name="Fan H."/>
            <person name="Baudouin L."/>
            <person name="Xia W."/>
            <person name="Bocs S."/>
            <person name="Xu J."/>
            <person name="Li Q."/>
            <person name="Guo A."/>
            <person name="Zhou L."/>
            <person name="Li J."/>
            <person name="Wu Y."/>
            <person name="Ma Z."/>
            <person name="Armero A."/>
            <person name="Issali A.E."/>
            <person name="Liu N."/>
            <person name="Peng M."/>
            <person name="Yang Y."/>
        </authorList>
    </citation>
    <scope>NUCLEOTIDE SEQUENCE</scope>
    <source>
        <tissue evidence="13">Spear leaf of Hainan Tall coconut</tissue>
    </source>
</reference>
<evidence type="ECO:0000256" key="2">
    <source>
        <dbReference type="ARBA" id="ARBA00004141"/>
    </source>
</evidence>
<evidence type="ECO:0000313" key="13">
    <source>
        <dbReference type="EMBL" id="KAG1365528.1"/>
    </source>
</evidence>
<proteinExistence type="inferred from homology"/>
<dbReference type="OrthoDB" id="406864at2759"/>
<name>A0A8K0IRQ2_COCNU</name>
<evidence type="ECO:0000256" key="7">
    <source>
        <dbReference type="ARBA" id="ARBA00022729"/>
    </source>
</evidence>
<comment type="caution">
    <text evidence="13">The sequence shown here is derived from an EMBL/GenBank/DDBJ whole genome shotgun (WGS) entry which is preliminary data.</text>
</comment>
<comment type="catalytic activity">
    <reaction evidence="1">
        <text>Hydrolysis of terminal non-reducing alpha-L-arabinofuranoside residues in alpha-L-arabinosides.</text>
        <dbReference type="EC" id="3.2.1.55"/>
    </reaction>
</comment>
<evidence type="ECO:0000256" key="6">
    <source>
        <dbReference type="ARBA" id="ARBA00022692"/>
    </source>
</evidence>
<dbReference type="Pfam" id="PF22848">
    <property type="entry name" value="ASD1_dom"/>
    <property type="match status" value="1"/>
</dbReference>
<dbReference type="GO" id="GO:0046556">
    <property type="term" value="F:alpha-L-arabinofuranosidase activity"/>
    <property type="evidence" value="ECO:0007669"/>
    <property type="project" value="UniProtKB-EC"/>
</dbReference>
<comment type="subcellular location">
    <subcellularLocation>
        <location evidence="2">Membrane</location>
        <topology evidence="2">Multi-pass membrane protein</topology>
    </subcellularLocation>
</comment>
<dbReference type="Gene3D" id="3.20.20.80">
    <property type="entry name" value="Glycosidases"/>
    <property type="match status" value="1"/>
</dbReference>
<evidence type="ECO:0000259" key="12">
    <source>
        <dbReference type="SMART" id="SM00813"/>
    </source>
</evidence>
<feature type="domain" description="Alpha-L-arabinofuranosidase C-terminal" evidence="12">
    <location>
        <begin position="428"/>
        <end position="619"/>
    </location>
</feature>
<dbReference type="InterPro" id="IPR001594">
    <property type="entry name" value="Palmitoyltrfase_DHHC"/>
</dbReference>
<evidence type="ECO:0000256" key="1">
    <source>
        <dbReference type="ARBA" id="ARBA00001462"/>
    </source>
</evidence>
<evidence type="ECO:0000256" key="4">
    <source>
        <dbReference type="ARBA" id="ARBA00008574"/>
    </source>
</evidence>
<keyword evidence="9" id="KW-1133">Transmembrane helix</keyword>
<feature type="signal peptide" evidence="11">
    <location>
        <begin position="1"/>
        <end position="26"/>
    </location>
</feature>
<dbReference type="InterPro" id="IPR017853">
    <property type="entry name" value="GH"/>
</dbReference>
<organism evidence="13 14">
    <name type="scientific">Cocos nucifera</name>
    <name type="common">Coconut palm</name>
    <dbReference type="NCBI Taxonomy" id="13894"/>
    <lineage>
        <taxon>Eukaryota</taxon>
        <taxon>Viridiplantae</taxon>
        <taxon>Streptophyta</taxon>
        <taxon>Embryophyta</taxon>
        <taxon>Tracheophyta</taxon>
        <taxon>Spermatophyta</taxon>
        <taxon>Magnoliopsida</taxon>
        <taxon>Liliopsida</taxon>
        <taxon>Arecaceae</taxon>
        <taxon>Arecoideae</taxon>
        <taxon>Cocoseae</taxon>
        <taxon>Attaleinae</taxon>
        <taxon>Cocos</taxon>
    </lineage>
</organism>
<dbReference type="Gene3D" id="2.60.120.260">
    <property type="entry name" value="Galactose-binding domain-like"/>
    <property type="match status" value="1"/>
</dbReference>
<reference evidence="13" key="2">
    <citation type="submission" date="2019-07" db="EMBL/GenBank/DDBJ databases">
        <authorList>
            <person name="Yang Y."/>
            <person name="Bocs S."/>
            <person name="Baudouin L."/>
        </authorList>
    </citation>
    <scope>NUCLEOTIDE SEQUENCE</scope>
    <source>
        <tissue evidence="13">Spear leaf of Hainan Tall coconut</tissue>
    </source>
</reference>
<dbReference type="AlphaFoldDB" id="A0A8K0IRQ2"/>
<protein>
    <recommendedName>
        <fullName evidence="5">non-reducing end alpha-L-arabinofuranosidase</fullName>
        <ecNumber evidence="5">3.2.1.55</ecNumber>
    </recommendedName>
</protein>
<dbReference type="Proteomes" id="UP000797356">
    <property type="component" value="Chromosome 12"/>
</dbReference>
<evidence type="ECO:0000256" key="10">
    <source>
        <dbReference type="ARBA" id="ARBA00023136"/>
    </source>
</evidence>
<keyword evidence="10" id="KW-0472">Membrane</keyword>
<dbReference type="Pfam" id="PF06964">
    <property type="entry name" value="Alpha-L-AF_C"/>
    <property type="match status" value="1"/>
</dbReference>
<evidence type="ECO:0000256" key="3">
    <source>
        <dbReference type="ARBA" id="ARBA00007186"/>
    </source>
</evidence>
<evidence type="ECO:0000313" key="14">
    <source>
        <dbReference type="Proteomes" id="UP000797356"/>
    </source>
</evidence>
<dbReference type="FunFam" id="2.60.120.260:FF:000063">
    <property type="entry name" value="Putative alpha-L-arabinofuranosidase family protein"/>
    <property type="match status" value="1"/>
</dbReference>
<dbReference type="EC" id="3.2.1.55" evidence="5"/>
<keyword evidence="14" id="KW-1185">Reference proteome</keyword>
<sequence>MGHQAASSTAVTYSLLLLCVIHHCFAYELKANRTALLSVDASPESARETPDTLFGIFFEEINHAGAGGLWAEYVSNRGFEAGGTNTPSNIDPWSIIGNESFIYVSTDTTSCFEHNKVALRLEVLCDSKGSIICPPDGVGIYNPGYWGMNIEQGKTYKVILHVRSSDSINISVSLTSSDGSQKLASTNMLANASDVSNWTKMEFLLQSEGTNRSSRFQLTTTNKGVIWFDQVSVMPLDTYKGHGFRKELASMLEDLKPRFMRFPGGTFVEGIWLRNAFRWKATIGPWEERPGHFGDVWQYWTDDGLGYLELLQEILDSIEFARGSSNSTWGSARAAMGHPEPFQLNYVAIGNEDCGLKYYRGNYLKFYYAIKAAYPDIKIISNCDGSSTKLDHPADLYDFHIYTSASNMFSTNRKFDSASRTGPKAFVSEYAVTGSDAGRGSLLAALAEAGFLIGLERNSDVVEMASYAPLFVNANDRRWNPDAIVFNSWQQYGTPSYWMQHFFKESSGATYHPTTIKVNASNSLVASAITWQSLEDNSSYLKIKIVNFGNDTVNLNISVTGLQNAVSSVGSTKTILTSTNLKDENSFTEPKKIISKIHHYEKTGGQDDQSPVLGLPVLVATIVILILDLVFLFTTSGGDPGMVPRNARPPEADEAFDMTTPSMEWISGRNPHLRLPRIREVFVNGFVVKVKYCDTCLLYRPPRASHCSICNNCVQKFDHHCPWVGQCIGLTTYESFRYHYDKKENPYSRSVLGNFKELFFSNIPPSMNDFRSWVLEDTAEIGYYTPNIGTDITNTNDKVDKEIGSKPDSNLPISSILQNLDYDAIGENLKFKDRHLDDVVDPLALHVIQESQEPGESNHIWEAADGVAVDETVDKEAIEMVVDDRAYEGSCSNGISAPIDHVIRVPQT</sequence>
<dbReference type="GO" id="GO:0046373">
    <property type="term" value="P:L-arabinose metabolic process"/>
    <property type="evidence" value="ECO:0007669"/>
    <property type="project" value="InterPro"/>
</dbReference>
<dbReference type="InterPro" id="IPR010720">
    <property type="entry name" value="Alpha-L-AF_C"/>
</dbReference>
<dbReference type="InterPro" id="IPR008979">
    <property type="entry name" value="Galactose-bd-like_sf"/>
</dbReference>
<keyword evidence="6" id="KW-0812">Transmembrane</keyword>
<dbReference type="GO" id="GO:0016020">
    <property type="term" value="C:membrane"/>
    <property type="evidence" value="ECO:0007669"/>
    <property type="project" value="UniProtKB-SubCell"/>
</dbReference>
<evidence type="ECO:0000256" key="9">
    <source>
        <dbReference type="ARBA" id="ARBA00022989"/>
    </source>
</evidence>
<dbReference type="Gene3D" id="2.60.40.1180">
    <property type="entry name" value="Golgi alpha-mannosidase II"/>
    <property type="match status" value="1"/>
</dbReference>
<dbReference type="InterPro" id="IPR055235">
    <property type="entry name" value="ASD1_cat"/>
</dbReference>
<dbReference type="PANTHER" id="PTHR31776:SF25">
    <property type="entry name" value="NON-REDUCING END ALPHA-L-ARABINOFURANOSIDASE"/>
    <property type="match status" value="1"/>
</dbReference>
<dbReference type="Pfam" id="PF01529">
    <property type="entry name" value="DHHC"/>
    <property type="match status" value="1"/>
</dbReference>
<dbReference type="SUPFAM" id="SSF51445">
    <property type="entry name" value="(Trans)glycosidases"/>
    <property type="match status" value="1"/>
</dbReference>
<accession>A0A8K0IRQ2</accession>
<dbReference type="PANTHER" id="PTHR31776">
    <property type="entry name" value="ALPHA-L-ARABINOFURANOSIDASE 1"/>
    <property type="match status" value="1"/>
</dbReference>
<dbReference type="InterPro" id="IPR051563">
    <property type="entry name" value="Glycosyl_Hydrolase_51"/>
</dbReference>
<dbReference type="GO" id="GO:0016409">
    <property type="term" value="F:palmitoyltransferase activity"/>
    <property type="evidence" value="ECO:0007669"/>
    <property type="project" value="InterPro"/>
</dbReference>
<dbReference type="SUPFAM" id="SSF49785">
    <property type="entry name" value="Galactose-binding domain-like"/>
    <property type="match status" value="1"/>
</dbReference>
<keyword evidence="8" id="KW-0378">Hydrolase</keyword>
<dbReference type="PROSITE" id="PS50216">
    <property type="entry name" value="DHHC"/>
    <property type="match status" value="1"/>
</dbReference>
<comment type="similarity">
    <text evidence="3">Belongs to the glycosyl hydrolase 51 family.</text>
</comment>
<dbReference type="InterPro" id="IPR013780">
    <property type="entry name" value="Glyco_hydro_b"/>
</dbReference>
<comment type="similarity">
    <text evidence="4">Belongs to the DHHC palmitoyltransferase family.</text>
</comment>
<evidence type="ECO:0000256" key="5">
    <source>
        <dbReference type="ARBA" id="ARBA00012670"/>
    </source>
</evidence>
<dbReference type="EMBL" id="CM017883">
    <property type="protein sequence ID" value="KAG1365528.1"/>
    <property type="molecule type" value="Genomic_DNA"/>
</dbReference>
<keyword evidence="7 11" id="KW-0732">Signal</keyword>
<evidence type="ECO:0000256" key="8">
    <source>
        <dbReference type="ARBA" id="ARBA00022801"/>
    </source>
</evidence>
<gene>
    <name evidence="13" type="ORF">COCNU_12G005280</name>
</gene>
<evidence type="ECO:0000256" key="11">
    <source>
        <dbReference type="SAM" id="SignalP"/>
    </source>
</evidence>
<dbReference type="SMART" id="SM00813">
    <property type="entry name" value="Alpha-L-AF_C"/>
    <property type="match status" value="1"/>
</dbReference>
<feature type="chain" id="PRO_5035423121" description="non-reducing end alpha-L-arabinofuranosidase" evidence="11">
    <location>
        <begin position="27"/>
        <end position="908"/>
    </location>
</feature>